<feature type="transmembrane region" description="Helical" evidence="1">
    <location>
        <begin position="106"/>
        <end position="129"/>
    </location>
</feature>
<feature type="transmembrane region" description="Helical" evidence="1">
    <location>
        <begin position="34"/>
        <end position="53"/>
    </location>
</feature>
<keyword evidence="1" id="KW-0472">Membrane</keyword>
<keyword evidence="1" id="KW-1133">Transmembrane helix</keyword>
<protein>
    <submittedName>
        <fullName evidence="2">Uncharacterized protein</fullName>
    </submittedName>
</protein>
<dbReference type="Proteomes" id="UP000707138">
    <property type="component" value="Unassembled WGS sequence"/>
</dbReference>
<dbReference type="EMBL" id="JACJLA010000014">
    <property type="protein sequence ID" value="MBM6913207.1"/>
    <property type="molecule type" value="Genomic_DNA"/>
</dbReference>
<dbReference type="RefSeq" id="WP_205088171.1">
    <property type="nucleotide sequence ID" value="NZ_JACJLA010000014.1"/>
</dbReference>
<keyword evidence="1" id="KW-0812">Transmembrane</keyword>
<evidence type="ECO:0000256" key="1">
    <source>
        <dbReference type="SAM" id="Phobius"/>
    </source>
</evidence>
<feature type="transmembrane region" description="Helical" evidence="1">
    <location>
        <begin position="73"/>
        <end position="94"/>
    </location>
</feature>
<gene>
    <name evidence="2" type="ORF">H6A01_07725</name>
</gene>
<keyword evidence="3" id="KW-1185">Reference proteome</keyword>
<accession>A0ABS2GHA5</accession>
<reference evidence="2 3" key="1">
    <citation type="journal article" date="2021" name="Sci. Rep.">
        <title>The distribution of antibiotic resistance genes in chicken gut microbiota commensals.</title>
        <authorList>
            <person name="Juricova H."/>
            <person name="Matiasovicova J."/>
            <person name="Kubasova T."/>
            <person name="Cejkova D."/>
            <person name="Rychlik I."/>
        </authorList>
    </citation>
    <scope>NUCLEOTIDE SEQUENCE [LARGE SCALE GENOMIC DNA]</scope>
    <source>
        <strain evidence="2 3">An537</strain>
    </source>
</reference>
<sequence length="133" mass="14945">MKVLTDILGRTLFMSFFIILLPIGAYTIHNGSSAMAAAFSYAVLSVCIPFFYLTSSRSGFGPAEKRANRWVYILMWFLIQVGTYGIFMAFDLTWLWGLPTIGRDVVFILIMYCQVAMGLWLAYGVSGLVRGEQ</sequence>
<organism evidence="2 3">
    <name type="scientific">Veillonella magna</name>
    <dbReference type="NCBI Taxonomy" id="464322"/>
    <lineage>
        <taxon>Bacteria</taxon>
        <taxon>Bacillati</taxon>
        <taxon>Bacillota</taxon>
        <taxon>Negativicutes</taxon>
        <taxon>Veillonellales</taxon>
        <taxon>Veillonellaceae</taxon>
        <taxon>Veillonella</taxon>
    </lineage>
</organism>
<feature type="transmembrane region" description="Helical" evidence="1">
    <location>
        <begin position="7"/>
        <end position="28"/>
    </location>
</feature>
<evidence type="ECO:0000313" key="3">
    <source>
        <dbReference type="Proteomes" id="UP000707138"/>
    </source>
</evidence>
<evidence type="ECO:0000313" key="2">
    <source>
        <dbReference type="EMBL" id="MBM6913207.1"/>
    </source>
</evidence>
<proteinExistence type="predicted"/>
<name>A0ABS2GHA5_9FIRM</name>
<comment type="caution">
    <text evidence="2">The sequence shown here is derived from an EMBL/GenBank/DDBJ whole genome shotgun (WGS) entry which is preliminary data.</text>
</comment>